<proteinExistence type="predicted"/>
<dbReference type="EMBL" id="LCFB01000012">
    <property type="protein sequence ID" value="KKS84925.1"/>
    <property type="molecule type" value="Genomic_DNA"/>
</dbReference>
<dbReference type="AlphaFoldDB" id="A0A0G1CGH8"/>
<accession>A0A0G1CGH8</accession>
<dbReference type="Proteomes" id="UP000034543">
    <property type="component" value="Unassembled WGS sequence"/>
</dbReference>
<reference evidence="1 2" key="1">
    <citation type="journal article" date="2015" name="Nature">
        <title>rRNA introns, odd ribosomes, and small enigmatic genomes across a large radiation of phyla.</title>
        <authorList>
            <person name="Brown C.T."/>
            <person name="Hug L.A."/>
            <person name="Thomas B.C."/>
            <person name="Sharon I."/>
            <person name="Castelle C.J."/>
            <person name="Singh A."/>
            <person name="Wilkins M.J."/>
            <person name="Williams K.H."/>
            <person name="Banfield J.F."/>
        </authorList>
    </citation>
    <scope>NUCLEOTIDE SEQUENCE [LARGE SCALE GENOMIC DNA]</scope>
</reference>
<comment type="caution">
    <text evidence="1">The sequence shown here is derived from an EMBL/GenBank/DDBJ whole genome shotgun (WGS) entry which is preliminary data.</text>
</comment>
<organism evidence="1 2">
    <name type="scientific">Candidatus Gottesmanbacteria bacterium GW2011_GWA1_43_11</name>
    <dbReference type="NCBI Taxonomy" id="1618436"/>
    <lineage>
        <taxon>Bacteria</taxon>
        <taxon>Candidatus Gottesmaniibacteriota</taxon>
    </lineage>
</organism>
<gene>
    <name evidence="1" type="ORF">UV59_C0012G0018</name>
</gene>
<sequence length="123" mass="13693">MKVYVLGNPLVAADSLPFKLLPKLRIALPNFEFIETDPTENFIPETNSIIIDTVLGISKVTKFNSIDEFETFRSVTAHDYDLSLHLQLLKKLGKLNSVAIIGIPARGDQKIVLEKIKSIILSS</sequence>
<dbReference type="STRING" id="1618436.UV59_C0012G0018"/>
<evidence type="ECO:0000313" key="1">
    <source>
        <dbReference type="EMBL" id="KKS84925.1"/>
    </source>
</evidence>
<evidence type="ECO:0000313" key="2">
    <source>
        <dbReference type="Proteomes" id="UP000034543"/>
    </source>
</evidence>
<protein>
    <submittedName>
        <fullName evidence="1">Uncharacterized protein</fullName>
    </submittedName>
</protein>
<name>A0A0G1CGH8_9BACT</name>